<evidence type="ECO:0000313" key="2">
    <source>
        <dbReference type="EMBL" id="TBW22063.1"/>
    </source>
</evidence>
<proteinExistence type="predicted"/>
<gene>
    <name evidence="2" type="ORF">EZJ44_04310</name>
</gene>
<dbReference type="EMBL" id="SJDT01000003">
    <property type="protein sequence ID" value="TBW22063.1"/>
    <property type="molecule type" value="Genomic_DNA"/>
</dbReference>
<comment type="caution">
    <text evidence="2">The sequence shown here is derived from an EMBL/GenBank/DDBJ whole genome shotgun (WGS) entry which is preliminary data.</text>
</comment>
<name>A0A4Q9V085_9ACTO</name>
<dbReference type="RefSeq" id="WP_131280581.1">
    <property type="nucleotide sequence ID" value="NZ_JBHSLR010000009.1"/>
</dbReference>
<accession>A0A4Q9V085</accession>
<sequence>MTSHNIDETGASLLEILEEITGLVENAKAMPLSASVLVNRSEILDLLSTARDIVPSQIVAADSVLQDAAAVSDEARERAEEIVAQANVEADQILAEAREQASRLVSQDAITIAAKSQSARILDEAKSKADRVKRGADEYSDAALENLAQELVTIQNNLDTIQHQIAAGRGLIADRRDDDAARDAYDEDGDFENE</sequence>
<reference evidence="2 3" key="1">
    <citation type="submission" date="2019-02" db="EMBL/GenBank/DDBJ databases">
        <title>Arcanobacterium bovis sp. nov., isolated from the milk of a cow with mastitis.</title>
        <authorList>
            <person name="Sammra O."/>
            <person name="Foster G."/>
            <person name="Hassan A."/>
            <person name="Alssahen M."/>
            <person name="Laemmler C."/>
            <person name="Borowiak M."/>
            <person name="Malorny B."/>
            <person name="Abdulmawjood A."/>
        </authorList>
    </citation>
    <scope>NUCLEOTIDE SEQUENCE [LARGE SCALE GENOMIC DNA]</scope>
    <source>
        <strain evidence="2 3">C605018/01/1</strain>
    </source>
</reference>
<protein>
    <recommendedName>
        <fullName evidence="4">ATPase</fullName>
    </recommendedName>
</protein>
<dbReference type="Proteomes" id="UP000293036">
    <property type="component" value="Unassembled WGS sequence"/>
</dbReference>
<keyword evidence="3" id="KW-1185">Reference proteome</keyword>
<feature type="coiled-coil region" evidence="1">
    <location>
        <begin position="122"/>
        <end position="164"/>
    </location>
</feature>
<dbReference type="OrthoDB" id="3291843at2"/>
<dbReference type="AlphaFoldDB" id="A0A4Q9V085"/>
<keyword evidence="1" id="KW-0175">Coiled coil</keyword>
<evidence type="ECO:0000313" key="3">
    <source>
        <dbReference type="Proteomes" id="UP000293036"/>
    </source>
</evidence>
<organism evidence="2 3">
    <name type="scientific">Arcanobacterium bovis</name>
    <dbReference type="NCBI Taxonomy" id="2529275"/>
    <lineage>
        <taxon>Bacteria</taxon>
        <taxon>Bacillati</taxon>
        <taxon>Actinomycetota</taxon>
        <taxon>Actinomycetes</taxon>
        <taxon>Actinomycetales</taxon>
        <taxon>Actinomycetaceae</taxon>
        <taxon>Arcanobacterium</taxon>
    </lineage>
</organism>
<evidence type="ECO:0008006" key="4">
    <source>
        <dbReference type="Google" id="ProtNLM"/>
    </source>
</evidence>
<evidence type="ECO:0000256" key="1">
    <source>
        <dbReference type="SAM" id="Coils"/>
    </source>
</evidence>